<evidence type="ECO:0000259" key="6">
    <source>
        <dbReference type="PROSITE" id="PS50045"/>
    </source>
</evidence>
<sequence length="592" mass="68041">MLMEQQLWKSFIAGEKGALKELPRRIAHSWEICYQKEIDPFLTRPEKILSVSELQIVQKQKSKLIQVVEQQIRLFQDKFFLQDYLFILADEHGDILWRSGSYNVQDHANEMYFKEGTNWSETNVGTNAIGIALRTGSGEYVDLKEHYAKASRQWGCVASPIVGSEGQLLGILDISTYHNNSARDGQLLLNVIAQQVANIMIKSSLEKKQELFHYLLSHSQLQQMLICDLDFKIINLPQQYEDRLEQGKDIRKYLGPDTIYNSTEIRYEDQVVGYQIELFNNEDASKDSFYYPGVLTTDENYRQFLHKALKVSKSGLPVHIYGESGSGKEIIAKTVHYNSAVSEGPLITVNCGAVSESLLESELFGYAPGAFTGAALKGSSGKILQANHGTLFLDEVDSMSLKMQTSLLRVLEEQQVTPINGKPLRVSFHLITASNKNLRKIVADGKFREDLFYRIYVCQLEIPPLRARKTDIKQLIQAYCEEKKWQINWQKRIYDFAIRYPWYGNIREFNSFMERVHLFYLNDEPSDEQLHELVESGCVIKKELTPQIASESLVKQHIQAALKNNHYQITKTAKELGISRTTLYRKMKRYSL</sequence>
<name>A0A0R1MHQ7_9LACO</name>
<dbReference type="SUPFAM" id="SSF46689">
    <property type="entry name" value="Homeodomain-like"/>
    <property type="match status" value="1"/>
</dbReference>
<dbReference type="CDD" id="cd00009">
    <property type="entry name" value="AAA"/>
    <property type="match status" value="1"/>
</dbReference>
<dbReference type="Pfam" id="PF02954">
    <property type="entry name" value="HTH_8"/>
    <property type="match status" value="1"/>
</dbReference>
<evidence type="ECO:0000256" key="3">
    <source>
        <dbReference type="ARBA" id="ARBA00023015"/>
    </source>
</evidence>
<dbReference type="InterPro" id="IPR003018">
    <property type="entry name" value="GAF"/>
</dbReference>
<dbReference type="Pfam" id="PF25601">
    <property type="entry name" value="AAA_lid_14"/>
    <property type="match status" value="1"/>
</dbReference>
<dbReference type="PATRIC" id="fig|1423777.3.peg.882"/>
<dbReference type="Gene3D" id="3.40.50.300">
    <property type="entry name" value="P-loop containing nucleotide triphosphate hydrolases"/>
    <property type="match status" value="1"/>
</dbReference>
<dbReference type="PRINTS" id="PR01590">
    <property type="entry name" value="HTHFIS"/>
</dbReference>
<reference evidence="7 8" key="1">
    <citation type="journal article" date="2015" name="Genome Announc.">
        <title>Expanding the biotechnology potential of lactobacilli through comparative genomics of 213 strains and associated genera.</title>
        <authorList>
            <person name="Sun Z."/>
            <person name="Harris H.M."/>
            <person name="McCann A."/>
            <person name="Guo C."/>
            <person name="Argimon S."/>
            <person name="Zhang W."/>
            <person name="Yang X."/>
            <person name="Jeffery I.B."/>
            <person name="Cooney J.C."/>
            <person name="Kagawa T.F."/>
            <person name="Liu W."/>
            <person name="Song Y."/>
            <person name="Salvetti E."/>
            <person name="Wrobel A."/>
            <person name="Rasinkangas P."/>
            <person name="Parkhill J."/>
            <person name="Rea M.C."/>
            <person name="O'Sullivan O."/>
            <person name="Ritari J."/>
            <person name="Douillard F.P."/>
            <person name="Paul Ross R."/>
            <person name="Yang R."/>
            <person name="Briner A.E."/>
            <person name="Felis G.E."/>
            <person name="de Vos W.M."/>
            <person name="Barrangou R."/>
            <person name="Klaenhammer T.R."/>
            <person name="Caufield P.W."/>
            <person name="Cui Y."/>
            <person name="Zhang H."/>
            <person name="O'Toole P.W."/>
        </authorList>
    </citation>
    <scope>NUCLEOTIDE SEQUENCE [LARGE SCALE GENOMIC DNA]</scope>
    <source>
        <strain evidence="7 8">DSM 19972</strain>
    </source>
</reference>
<dbReference type="AlphaFoldDB" id="A0A0R1MHQ7"/>
<comment type="caution">
    <text evidence="7">The sequence shown here is derived from an EMBL/GenBank/DDBJ whole genome shotgun (WGS) entry which is preliminary data.</text>
</comment>
<dbReference type="Gene3D" id="1.10.8.60">
    <property type="match status" value="1"/>
</dbReference>
<keyword evidence="1" id="KW-0547">Nucleotide-binding</keyword>
<dbReference type="PANTHER" id="PTHR32071:SF101">
    <property type="entry name" value="ACETOIN DEHYDROGENASE OPERON TRANSCRIPTIONAL ACTIVATOR ACOR"/>
    <property type="match status" value="1"/>
</dbReference>
<dbReference type="EMBL" id="AZEH01000025">
    <property type="protein sequence ID" value="KRL05444.1"/>
    <property type="molecule type" value="Genomic_DNA"/>
</dbReference>
<gene>
    <name evidence="7" type="ORF">FD46_GL000859</name>
</gene>
<protein>
    <submittedName>
        <fullName evidence="7">Transcriptional regulator AcoR</fullName>
    </submittedName>
</protein>
<dbReference type="Proteomes" id="UP000051686">
    <property type="component" value="Unassembled WGS sequence"/>
</dbReference>
<organism evidence="7 8">
    <name type="scientific">Liquorilactobacillus oeni DSM 19972</name>
    <dbReference type="NCBI Taxonomy" id="1423777"/>
    <lineage>
        <taxon>Bacteria</taxon>
        <taxon>Bacillati</taxon>
        <taxon>Bacillota</taxon>
        <taxon>Bacilli</taxon>
        <taxon>Lactobacillales</taxon>
        <taxon>Lactobacillaceae</taxon>
        <taxon>Liquorilactobacillus</taxon>
    </lineage>
</organism>
<dbReference type="Pfam" id="PF01590">
    <property type="entry name" value="GAF"/>
    <property type="match status" value="1"/>
</dbReference>
<dbReference type="SMART" id="SM00382">
    <property type="entry name" value="AAA"/>
    <property type="match status" value="1"/>
</dbReference>
<dbReference type="InterPro" id="IPR009057">
    <property type="entry name" value="Homeodomain-like_sf"/>
</dbReference>
<dbReference type="InterPro" id="IPR029016">
    <property type="entry name" value="GAF-like_dom_sf"/>
</dbReference>
<evidence type="ECO:0000256" key="4">
    <source>
        <dbReference type="ARBA" id="ARBA00023125"/>
    </source>
</evidence>
<dbReference type="Gene3D" id="3.30.450.40">
    <property type="match status" value="1"/>
</dbReference>
<keyword evidence="2" id="KW-0067">ATP-binding</keyword>
<evidence type="ECO:0000256" key="2">
    <source>
        <dbReference type="ARBA" id="ARBA00022840"/>
    </source>
</evidence>
<feature type="domain" description="Sigma-54 factor interaction" evidence="6">
    <location>
        <begin position="294"/>
        <end position="518"/>
    </location>
</feature>
<dbReference type="PROSITE" id="PS50045">
    <property type="entry name" value="SIGMA54_INTERACT_4"/>
    <property type="match status" value="1"/>
</dbReference>
<keyword evidence="5" id="KW-0804">Transcription</keyword>
<keyword evidence="4" id="KW-0238">DNA-binding</keyword>
<evidence type="ECO:0000313" key="7">
    <source>
        <dbReference type="EMBL" id="KRL05444.1"/>
    </source>
</evidence>
<dbReference type="InterPro" id="IPR027417">
    <property type="entry name" value="P-loop_NTPase"/>
</dbReference>
<dbReference type="PANTHER" id="PTHR32071">
    <property type="entry name" value="TRANSCRIPTIONAL REGULATORY PROTEIN"/>
    <property type="match status" value="1"/>
</dbReference>
<accession>A0A0R1MHQ7</accession>
<evidence type="ECO:0000256" key="5">
    <source>
        <dbReference type="ARBA" id="ARBA00023163"/>
    </source>
</evidence>
<dbReference type="SUPFAM" id="SSF52540">
    <property type="entry name" value="P-loop containing nucleoside triphosphate hydrolases"/>
    <property type="match status" value="1"/>
</dbReference>
<dbReference type="Gene3D" id="1.10.10.60">
    <property type="entry name" value="Homeodomain-like"/>
    <property type="match status" value="1"/>
</dbReference>
<dbReference type="GO" id="GO:0006355">
    <property type="term" value="P:regulation of DNA-templated transcription"/>
    <property type="evidence" value="ECO:0007669"/>
    <property type="project" value="InterPro"/>
</dbReference>
<dbReference type="STRING" id="1423777.FD46_GL000859"/>
<dbReference type="Pfam" id="PF00158">
    <property type="entry name" value="Sigma54_activat"/>
    <property type="match status" value="1"/>
</dbReference>
<evidence type="ECO:0000313" key="8">
    <source>
        <dbReference type="Proteomes" id="UP000051686"/>
    </source>
</evidence>
<proteinExistence type="predicted"/>
<dbReference type="GO" id="GO:0005524">
    <property type="term" value="F:ATP binding"/>
    <property type="evidence" value="ECO:0007669"/>
    <property type="project" value="UniProtKB-KW"/>
</dbReference>
<evidence type="ECO:0000256" key="1">
    <source>
        <dbReference type="ARBA" id="ARBA00022741"/>
    </source>
</evidence>
<dbReference type="InterPro" id="IPR003593">
    <property type="entry name" value="AAA+_ATPase"/>
</dbReference>
<dbReference type="InterPro" id="IPR002078">
    <property type="entry name" value="Sigma_54_int"/>
</dbReference>
<dbReference type="InterPro" id="IPR002197">
    <property type="entry name" value="HTH_Fis"/>
</dbReference>
<keyword evidence="3" id="KW-0805">Transcription regulation</keyword>
<dbReference type="GO" id="GO:0043565">
    <property type="term" value="F:sequence-specific DNA binding"/>
    <property type="evidence" value="ECO:0007669"/>
    <property type="project" value="InterPro"/>
</dbReference>
<dbReference type="FunFam" id="3.40.50.300:FF:000006">
    <property type="entry name" value="DNA-binding transcriptional regulator NtrC"/>
    <property type="match status" value="1"/>
</dbReference>
<dbReference type="InterPro" id="IPR058031">
    <property type="entry name" value="AAA_lid_NorR"/>
</dbReference>
<keyword evidence="8" id="KW-1185">Reference proteome</keyword>